<sequence length="307" mass="32479">MSRRRRGEPIDGWLAIDKPEGMSSAQAVAAVKRITNAAKVGHAGTLDPLASGVLPVALGEATKTVGHAMDGAKEYIFDLRWGEARETDDREGAVVETSDHRPDRAAIEAALPAFLGEIDQVPPAYSAIKLAGRRAYALARAGETPEMPVRRVRIDALDLTGIIDADHARFRLACGKGTYARAIGRDLALEVGTVGHLSMLRRTRSGAFTEAHAITLEKLDALVHSAALEDHLFPVETALDDIPALALTGPDADALRNGRSVREPAASEGQLVRATLDGRLVALARVEGGVLRSVRGFNLGALPSSAG</sequence>
<evidence type="ECO:0000259" key="7">
    <source>
        <dbReference type="Pfam" id="PF16198"/>
    </source>
</evidence>
<dbReference type="HAMAP" id="MF_01080">
    <property type="entry name" value="TruB_bact"/>
    <property type="match status" value="1"/>
</dbReference>
<dbReference type="NCBIfam" id="TIGR00431">
    <property type="entry name" value="TruB"/>
    <property type="match status" value="1"/>
</dbReference>
<proteinExistence type="inferred from homology"/>
<dbReference type="RefSeq" id="WP_188576363.1">
    <property type="nucleotide sequence ID" value="NZ_BMDZ01000012.1"/>
</dbReference>
<evidence type="ECO:0000313" key="9">
    <source>
        <dbReference type="Proteomes" id="UP000603352"/>
    </source>
</evidence>
<feature type="domain" description="Pseudouridine synthase II N-terminal" evidence="6">
    <location>
        <begin position="32"/>
        <end position="179"/>
    </location>
</feature>
<keyword evidence="3 5" id="KW-0819">tRNA processing</keyword>
<dbReference type="Pfam" id="PF01509">
    <property type="entry name" value="TruB_N"/>
    <property type="match status" value="1"/>
</dbReference>
<evidence type="ECO:0000256" key="2">
    <source>
        <dbReference type="ARBA" id="ARBA00005642"/>
    </source>
</evidence>
<dbReference type="EC" id="5.4.99.25" evidence="5"/>
<accession>A0ABQ1ICE1</accession>
<evidence type="ECO:0000256" key="4">
    <source>
        <dbReference type="ARBA" id="ARBA00023235"/>
    </source>
</evidence>
<dbReference type="InterPro" id="IPR002501">
    <property type="entry name" value="PsdUridine_synth_N"/>
</dbReference>
<protein>
    <recommendedName>
        <fullName evidence="5">tRNA pseudouridine synthase B</fullName>
        <ecNumber evidence="5">5.4.99.25</ecNumber>
    </recommendedName>
    <alternativeName>
        <fullName evidence="5">tRNA pseudouridine(55) synthase</fullName>
        <shortName evidence="5">Psi55 synthase</shortName>
    </alternativeName>
    <alternativeName>
        <fullName evidence="5">tRNA pseudouridylate synthase</fullName>
    </alternativeName>
    <alternativeName>
        <fullName evidence="5">tRNA-uridine isomerase</fullName>
    </alternativeName>
</protein>
<comment type="similarity">
    <text evidence="2 5">Belongs to the pseudouridine synthase TruB family. Type 1 subfamily.</text>
</comment>
<reference evidence="9" key="1">
    <citation type="journal article" date="2019" name="Int. J. Syst. Evol. Microbiol.">
        <title>The Global Catalogue of Microorganisms (GCM) 10K type strain sequencing project: providing services to taxonomists for standard genome sequencing and annotation.</title>
        <authorList>
            <consortium name="The Broad Institute Genomics Platform"/>
            <consortium name="The Broad Institute Genome Sequencing Center for Infectious Disease"/>
            <person name="Wu L."/>
            <person name="Ma J."/>
        </authorList>
    </citation>
    <scope>NUCLEOTIDE SEQUENCE [LARGE SCALE GENOMIC DNA]</scope>
    <source>
        <strain evidence="9">CGMCC 1.10188</strain>
    </source>
</reference>
<feature type="domain" description="tRNA pseudouridylate synthase B C-terminal" evidence="7">
    <location>
        <begin position="181"/>
        <end position="239"/>
    </location>
</feature>
<dbReference type="InterPro" id="IPR014780">
    <property type="entry name" value="tRNA_psdUridine_synth_TruB"/>
</dbReference>
<gene>
    <name evidence="5 8" type="primary">truB</name>
    <name evidence="8" type="ORF">GCM10011505_15170</name>
</gene>
<evidence type="ECO:0000256" key="3">
    <source>
        <dbReference type="ARBA" id="ARBA00022694"/>
    </source>
</evidence>
<keyword evidence="4 5" id="KW-0413">Isomerase</keyword>
<comment type="catalytic activity">
    <reaction evidence="1 5">
        <text>uridine(55) in tRNA = pseudouridine(55) in tRNA</text>
        <dbReference type="Rhea" id="RHEA:42532"/>
        <dbReference type="Rhea" id="RHEA-COMP:10101"/>
        <dbReference type="Rhea" id="RHEA-COMP:10102"/>
        <dbReference type="ChEBI" id="CHEBI:65314"/>
        <dbReference type="ChEBI" id="CHEBI:65315"/>
        <dbReference type="EC" id="5.4.99.25"/>
    </reaction>
</comment>
<evidence type="ECO:0000313" key="8">
    <source>
        <dbReference type="EMBL" id="GGB34691.1"/>
    </source>
</evidence>
<dbReference type="Gene3D" id="3.30.2350.10">
    <property type="entry name" value="Pseudouridine synthase"/>
    <property type="match status" value="1"/>
</dbReference>
<name>A0ABQ1ICE1_9PROT</name>
<dbReference type="InterPro" id="IPR020103">
    <property type="entry name" value="PsdUridine_synth_cat_dom_sf"/>
</dbReference>
<dbReference type="EMBL" id="BMDZ01000012">
    <property type="protein sequence ID" value="GGB34691.1"/>
    <property type="molecule type" value="Genomic_DNA"/>
</dbReference>
<comment type="function">
    <text evidence="5">Responsible for synthesis of pseudouridine from uracil-55 in the psi GC loop of transfer RNAs.</text>
</comment>
<comment type="caution">
    <text evidence="8">The sequence shown here is derived from an EMBL/GenBank/DDBJ whole genome shotgun (WGS) entry which is preliminary data.</text>
</comment>
<dbReference type="CDD" id="cd02573">
    <property type="entry name" value="PseudoU_synth_EcTruB"/>
    <property type="match status" value="1"/>
</dbReference>
<feature type="active site" description="Nucleophile" evidence="5">
    <location>
        <position position="47"/>
    </location>
</feature>
<keyword evidence="9" id="KW-1185">Reference proteome</keyword>
<dbReference type="Pfam" id="PF16198">
    <property type="entry name" value="TruB_C_2"/>
    <property type="match status" value="1"/>
</dbReference>
<dbReference type="Proteomes" id="UP000603352">
    <property type="component" value="Unassembled WGS sequence"/>
</dbReference>
<organism evidence="8 9">
    <name type="scientific">Tistrella bauzanensis</name>
    <dbReference type="NCBI Taxonomy" id="657419"/>
    <lineage>
        <taxon>Bacteria</taxon>
        <taxon>Pseudomonadati</taxon>
        <taxon>Pseudomonadota</taxon>
        <taxon>Alphaproteobacteria</taxon>
        <taxon>Geminicoccales</taxon>
        <taxon>Geminicoccaceae</taxon>
        <taxon>Tistrella</taxon>
    </lineage>
</organism>
<dbReference type="PANTHER" id="PTHR13767">
    <property type="entry name" value="TRNA-PSEUDOURIDINE SYNTHASE"/>
    <property type="match status" value="1"/>
</dbReference>
<dbReference type="SUPFAM" id="SSF55120">
    <property type="entry name" value="Pseudouridine synthase"/>
    <property type="match status" value="1"/>
</dbReference>
<evidence type="ECO:0000259" key="6">
    <source>
        <dbReference type="Pfam" id="PF01509"/>
    </source>
</evidence>
<dbReference type="InterPro" id="IPR032819">
    <property type="entry name" value="TruB_C"/>
</dbReference>
<evidence type="ECO:0000256" key="5">
    <source>
        <dbReference type="HAMAP-Rule" id="MF_01080"/>
    </source>
</evidence>
<evidence type="ECO:0000256" key="1">
    <source>
        <dbReference type="ARBA" id="ARBA00000385"/>
    </source>
</evidence>
<dbReference type="PANTHER" id="PTHR13767:SF2">
    <property type="entry name" value="PSEUDOURIDYLATE SYNTHASE TRUB1"/>
    <property type="match status" value="1"/>
</dbReference>